<protein>
    <submittedName>
        <fullName evidence="1">Uncharacterized protein</fullName>
    </submittedName>
</protein>
<dbReference type="AlphaFoldDB" id="A0A3G9JUP8"/>
<name>A0A3G9JUP8_MICVR</name>
<accession>A0A3G9JUP8</accession>
<dbReference type="EMBL" id="AP019314">
    <property type="protein sequence ID" value="BBH41981.1"/>
    <property type="molecule type" value="Genomic_DNA"/>
</dbReference>
<evidence type="ECO:0000313" key="1">
    <source>
        <dbReference type="EMBL" id="BBH41981.1"/>
    </source>
</evidence>
<gene>
    <name evidence="1" type="ORF">myaer102_46180</name>
</gene>
<dbReference type="KEGG" id="mvz:myaer102_46180"/>
<evidence type="ECO:0000313" key="2">
    <source>
        <dbReference type="Proteomes" id="UP000278152"/>
    </source>
</evidence>
<organism evidence="1 2">
    <name type="scientific">Microcystis viridis NIES-102</name>
    <dbReference type="NCBI Taxonomy" id="213615"/>
    <lineage>
        <taxon>Bacteria</taxon>
        <taxon>Bacillati</taxon>
        <taxon>Cyanobacteriota</taxon>
        <taxon>Cyanophyceae</taxon>
        <taxon>Oscillatoriophycideae</taxon>
        <taxon>Chroococcales</taxon>
        <taxon>Microcystaceae</taxon>
        <taxon>Microcystis</taxon>
    </lineage>
</organism>
<reference evidence="1 2" key="1">
    <citation type="submission" date="2018-11" db="EMBL/GenBank/DDBJ databases">
        <title>Complete genome sequence of Microcystis aeruginosa NIES-102.</title>
        <authorList>
            <person name="Yamaguchi H."/>
            <person name="Suzuki S."/>
            <person name="Kawachi M."/>
        </authorList>
    </citation>
    <scope>NUCLEOTIDE SEQUENCE [LARGE SCALE GENOMIC DNA]</scope>
    <source>
        <strain evidence="1 2">NIES-102</strain>
    </source>
</reference>
<proteinExistence type="predicted"/>
<sequence length="53" mass="6265">MVKKYYRDISSQNYSIPRRYFMDGLVSVLDIGGTYRANLDYRCRVRVGKKVVN</sequence>
<dbReference type="Proteomes" id="UP000278152">
    <property type="component" value="Chromosome"/>
</dbReference>